<feature type="domain" description="Suppressor of fused-like" evidence="1">
    <location>
        <begin position="1"/>
        <end position="141"/>
    </location>
</feature>
<proteinExistence type="predicted"/>
<name>A0A9D2KC46_9BACT</name>
<evidence type="ECO:0000313" key="4">
    <source>
        <dbReference type="Proteomes" id="UP000824176"/>
    </source>
</evidence>
<evidence type="ECO:0000313" key="3">
    <source>
        <dbReference type="EMBL" id="HIZ88643.1"/>
    </source>
</evidence>
<evidence type="ECO:0000259" key="2">
    <source>
        <dbReference type="Pfam" id="PF25191"/>
    </source>
</evidence>
<comment type="caution">
    <text evidence="3">The sequence shown here is derived from an EMBL/GenBank/DDBJ whole genome shotgun (WGS) entry which is preliminary data.</text>
</comment>
<dbReference type="Proteomes" id="UP000824176">
    <property type="component" value="Unassembled WGS sequence"/>
</dbReference>
<dbReference type="AlphaFoldDB" id="A0A9D2KC46"/>
<dbReference type="EMBL" id="DXAQ01000024">
    <property type="protein sequence ID" value="HIZ88643.1"/>
    <property type="molecule type" value="Genomic_DNA"/>
</dbReference>
<dbReference type="InterPro" id="IPR020941">
    <property type="entry name" value="SUFU-like_domain"/>
</dbReference>
<dbReference type="InterPro" id="IPR057154">
    <property type="entry name" value="DUF7832"/>
</dbReference>
<dbReference type="Pfam" id="PF05076">
    <property type="entry name" value="SUFU"/>
    <property type="match status" value="1"/>
</dbReference>
<reference evidence="3" key="1">
    <citation type="journal article" date="2021" name="PeerJ">
        <title>Extensive microbial diversity within the chicken gut microbiome revealed by metagenomics and culture.</title>
        <authorList>
            <person name="Gilroy R."/>
            <person name="Ravi A."/>
            <person name="Getino M."/>
            <person name="Pursley I."/>
            <person name="Horton D.L."/>
            <person name="Alikhan N.F."/>
            <person name="Baker D."/>
            <person name="Gharbi K."/>
            <person name="Hall N."/>
            <person name="Watson M."/>
            <person name="Adriaenssens E.M."/>
            <person name="Foster-Nyarko E."/>
            <person name="Jarju S."/>
            <person name="Secka A."/>
            <person name="Antonio M."/>
            <person name="Oren A."/>
            <person name="Chaudhuri R.R."/>
            <person name="La Ragione R."/>
            <person name="Hildebrand F."/>
            <person name="Pallen M.J."/>
        </authorList>
    </citation>
    <scope>NUCLEOTIDE SEQUENCE</scope>
    <source>
        <strain evidence="3">ChiW4-1371</strain>
    </source>
</reference>
<reference evidence="3" key="2">
    <citation type="submission" date="2021-04" db="EMBL/GenBank/DDBJ databases">
        <authorList>
            <person name="Gilroy R."/>
        </authorList>
    </citation>
    <scope>NUCLEOTIDE SEQUENCE</scope>
    <source>
        <strain evidence="3">ChiW4-1371</strain>
    </source>
</reference>
<protein>
    <submittedName>
        <fullName evidence="3">Suppressor of fused domain protein</fullName>
    </submittedName>
</protein>
<dbReference type="Pfam" id="PF25191">
    <property type="entry name" value="DUF7832"/>
    <property type="match status" value="1"/>
</dbReference>
<gene>
    <name evidence="3" type="ORF">H9804_01760</name>
</gene>
<evidence type="ECO:0000259" key="1">
    <source>
        <dbReference type="Pfam" id="PF05076"/>
    </source>
</evidence>
<organism evidence="3 4">
    <name type="scientific">Candidatus Mucispirillum faecigallinarum</name>
    <dbReference type="NCBI Taxonomy" id="2838699"/>
    <lineage>
        <taxon>Bacteria</taxon>
        <taxon>Pseudomonadati</taxon>
        <taxon>Deferribacterota</taxon>
        <taxon>Deferribacteres</taxon>
        <taxon>Deferribacterales</taxon>
        <taxon>Mucispirillaceae</taxon>
        <taxon>Mucispirillum</taxon>
    </lineage>
</organism>
<feature type="domain" description="DUF7832" evidence="2">
    <location>
        <begin position="173"/>
        <end position="290"/>
    </location>
</feature>
<accession>A0A9D2KC46</accession>
<sequence>MGAYQMELPDDFKDDDYFDRIEMLIYLSPDWNMELAFSKPAGLIIGDSVTPVLGSVYDKWNYPVRIIKNLAQAPVNNDSYFVRGNIMDDEQPFSSSTSDSGGILISPAYISEEGTECTLPGGEIVEFLQIMPITTNEIERAAYLNRELIFHRLIFHNFIIYQDSYLYDYDNIFDDGFLHLLDLYQNNIVQQSGELGAFNHMAALLRWLIENNMLNDNFTAKYRDEIEKVKNSPADIDLRLFIVDKLIGSLRYEILKEEIIDFIETYFVNNPEEDIKGQYYYDIEEYAAEYFEENNVDTEDMDDYEYVFMPYDENYYESVSKIIDAYYEEWSSEQ</sequence>